<dbReference type="RefSeq" id="WP_036582621.1">
    <property type="nucleotide sequence ID" value="NZ_KK082246.1"/>
</dbReference>
<keyword evidence="2" id="KW-1185">Reference proteome</keyword>
<dbReference type="AlphaFoldDB" id="A0A9W5W8A2"/>
<dbReference type="SUPFAM" id="SSF81301">
    <property type="entry name" value="Nucleotidyltransferase"/>
    <property type="match status" value="1"/>
</dbReference>
<name>A0A9W5W8A2_9BACL</name>
<dbReference type="Gene3D" id="3.30.460.40">
    <property type="match status" value="1"/>
</dbReference>
<evidence type="ECO:0000313" key="1">
    <source>
        <dbReference type="EMBL" id="EXX92188.1"/>
    </source>
</evidence>
<protein>
    <submittedName>
        <fullName evidence="1">Uncharacterized protein</fullName>
    </submittedName>
</protein>
<reference evidence="1 2" key="1">
    <citation type="submission" date="2014-02" db="EMBL/GenBank/DDBJ databases">
        <title>Genome sequence of Paenibacillus darwinianus reveals adaptive mechanisms for survival in Antarctic soils.</title>
        <authorList>
            <person name="Dsouza M."/>
            <person name="Taylor M.W."/>
            <person name="Turner S.J."/>
            <person name="Aislabie J."/>
        </authorList>
    </citation>
    <scope>NUCLEOTIDE SEQUENCE [LARGE SCALE GENOMIC DNA]</scope>
    <source>
        <strain evidence="1 2">CE1</strain>
    </source>
</reference>
<organism evidence="1 2">
    <name type="scientific">Paenibacillus darwinianus</name>
    <dbReference type="NCBI Taxonomy" id="1380763"/>
    <lineage>
        <taxon>Bacteria</taxon>
        <taxon>Bacillati</taxon>
        <taxon>Bacillota</taxon>
        <taxon>Bacilli</taxon>
        <taxon>Bacillales</taxon>
        <taxon>Paenibacillaceae</taxon>
        <taxon>Paenibacillus</taxon>
    </lineage>
</organism>
<proteinExistence type="predicted"/>
<dbReference type="InterPro" id="IPR043519">
    <property type="entry name" value="NT_sf"/>
</dbReference>
<sequence>MTESDAIERALGEIARRLTDSGASWVVGGSAGLMLRGIALPRPPRDLDIYADVGDCGLIHERLAAYATDKPVRSVTAIYESLLSHYEIAGVAVELVGGFVVSANEGRYEVKVPDGLLKDAEWLKLGGTEAAPVRVPLVPLAHELWFNRLRGRADRFELVAAVMAEQPDRHEPALRRLEAANRLTTEAAAGVHARLRARAEGGR</sequence>
<comment type="caution">
    <text evidence="1">The sequence shown here is derived from an EMBL/GenBank/DDBJ whole genome shotgun (WGS) entry which is preliminary data.</text>
</comment>
<accession>A0A9W5W8A2</accession>
<evidence type="ECO:0000313" key="2">
    <source>
        <dbReference type="Proteomes" id="UP000053750"/>
    </source>
</evidence>
<gene>
    <name evidence="1" type="ORF">BG53_02280</name>
</gene>
<dbReference type="OrthoDB" id="2678373at2"/>
<dbReference type="EMBL" id="JFHU01000013">
    <property type="protein sequence ID" value="EXX92188.1"/>
    <property type="molecule type" value="Genomic_DNA"/>
</dbReference>
<dbReference type="Proteomes" id="UP000053750">
    <property type="component" value="Unassembled WGS sequence"/>
</dbReference>